<feature type="domain" description="THUMP-like" evidence="1">
    <location>
        <begin position="372"/>
        <end position="439"/>
    </location>
</feature>
<organism evidence="2 3">
    <name type="scientific">Fibrobacter succinogenes</name>
    <name type="common">Bacteroides succinogenes</name>
    <dbReference type="NCBI Taxonomy" id="833"/>
    <lineage>
        <taxon>Bacteria</taxon>
        <taxon>Pseudomonadati</taxon>
        <taxon>Fibrobacterota</taxon>
        <taxon>Fibrobacteria</taxon>
        <taxon>Fibrobacterales</taxon>
        <taxon>Fibrobacteraceae</taxon>
        <taxon>Fibrobacter</taxon>
    </lineage>
</organism>
<dbReference type="RefSeq" id="WP_109572277.1">
    <property type="nucleotide sequence ID" value="NZ_UHJL01000001.1"/>
</dbReference>
<reference evidence="2 3" key="1">
    <citation type="submission" date="2017-08" db="EMBL/GenBank/DDBJ databases">
        <authorList>
            <person name="de Groot N.N."/>
        </authorList>
    </citation>
    <scope>NUCLEOTIDE SEQUENCE [LARGE SCALE GENOMIC DNA]</scope>
    <source>
        <strain evidence="2 3">HM2</strain>
    </source>
</reference>
<accession>A0A380RWP7</accession>
<evidence type="ECO:0000313" key="2">
    <source>
        <dbReference type="EMBL" id="SUQ19715.1"/>
    </source>
</evidence>
<dbReference type="InterPro" id="IPR041497">
    <property type="entry name" value="Thump-like"/>
</dbReference>
<proteinExistence type="predicted"/>
<evidence type="ECO:0000259" key="1">
    <source>
        <dbReference type="Pfam" id="PF18096"/>
    </source>
</evidence>
<dbReference type="EMBL" id="UHJL01000001">
    <property type="protein sequence ID" value="SUQ19715.1"/>
    <property type="molecule type" value="Genomic_DNA"/>
</dbReference>
<dbReference type="Gene3D" id="3.40.50.150">
    <property type="entry name" value="Vaccinia Virus protein VP39"/>
    <property type="match status" value="1"/>
</dbReference>
<dbReference type="SUPFAM" id="SSF53335">
    <property type="entry name" value="S-adenosyl-L-methionine-dependent methyltransferases"/>
    <property type="match status" value="1"/>
</dbReference>
<evidence type="ECO:0000313" key="3">
    <source>
        <dbReference type="Proteomes" id="UP000255423"/>
    </source>
</evidence>
<dbReference type="InterPro" id="IPR029063">
    <property type="entry name" value="SAM-dependent_MTases_sf"/>
</dbReference>
<name>A0A380RWP7_FIBSU</name>
<dbReference type="Proteomes" id="UP000255423">
    <property type="component" value="Unassembled WGS sequence"/>
</dbReference>
<sequence length="445" mass="49509">MFNADLLTSAKVQDFIKLATKKKLDTLQVSTQLAKEFSNEERAAIMDYMALVPKFREKFGIENTAFLLCDKLALEQSTAQDIGRWKANLWPSGPEAVGKTVHDLCCGMGGDSFFLPKELTAIGVDLDENRLAMYRYNSCIMRGVSPEACNAHTILGDVREVATHSNAASDAQHADYFTIDPARRAIEGENQRDLRNLTPTFEEVIEISKHYKGGMAKIPPGYPICEIPRGTEILYIGSRTDCRECLVLFGELAQNPDHVRAVMVDKTGNEIANWTFIRDEKREARNESEQSQYDHNYELEGRDRVYRTSSSESDLPLGGISKFIAEPAPVLLRSHLFGVVALAHDETTHLISPGIAYVTSEKPLPAPAFANYEILESSEISTGAVRAMLKSHDIGKLTLKLRGVKVDPDQEIKRLKPKGKNSATLFYTRLDGEKIAILANSVKNL</sequence>
<dbReference type="Pfam" id="PF18096">
    <property type="entry name" value="Thump_like"/>
    <property type="match status" value="1"/>
</dbReference>
<protein>
    <recommendedName>
        <fullName evidence="1">THUMP-like domain-containing protein</fullName>
    </recommendedName>
</protein>
<dbReference type="AlphaFoldDB" id="A0A380RWP7"/>
<gene>
    <name evidence="2" type="ORF">SAMN05661053_0955</name>
</gene>